<gene>
    <name evidence="1" type="ORF">CC78DRAFT_557977</name>
</gene>
<organism evidence="1 2">
    <name type="scientific">Lojkania enalia</name>
    <dbReference type="NCBI Taxonomy" id="147567"/>
    <lineage>
        <taxon>Eukaryota</taxon>
        <taxon>Fungi</taxon>
        <taxon>Dikarya</taxon>
        <taxon>Ascomycota</taxon>
        <taxon>Pezizomycotina</taxon>
        <taxon>Dothideomycetes</taxon>
        <taxon>Pleosporomycetidae</taxon>
        <taxon>Pleosporales</taxon>
        <taxon>Pleosporales incertae sedis</taxon>
        <taxon>Lojkania</taxon>
    </lineage>
</organism>
<dbReference type="InterPro" id="IPR007817">
    <property type="entry name" value="Isocyanide_synthase_DIT1"/>
</dbReference>
<dbReference type="OrthoDB" id="429813at2759"/>
<dbReference type="PANTHER" id="PTHR37285:SF5">
    <property type="entry name" value="SPORE WALL MATURATION PROTEIN DIT1"/>
    <property type="match status" value="1"/>
</dbReference>
<accession>A0A9P4TNL5</accession>
<dbReference type="Pfam" id="PF05141">
    <property type="entry name" value="DIT1_PvcA"/>
    <property type="match status" value="1"/>
</dbReference>
<dbReference type="EMBL" id="ML986583">
    <property type="protein sequence ID" value="KAF2269137.1"/>
    <property type="molecule type" value="Genomic_DNA"/>
</dbReference>
<name>A0A9P4TNL5_9PLEO</name>
<dbReference type="AlphaFoldDB" id="A0A9P4TNL5"/>
<protein>
    <submittedName>
        <fullName evidence="1">Uncharacterized protein</fullName>
    </submittedName>
</protein>
<sequence length="598" mass="67796">MPTLNKGTSTYHVIHGIYWRTCEGALLAVEGNNSQIFPQILEELREEICSTQGTWSAIKLPSGRKIDILQVKSSIPGLQHIRSNFPLEYQSEDLVTRVAEIKQPNGLILGMLTSRPKSLADDAFNTWAENFILLETQFRPLAQLTRDAKLEHRRVVEQVADIFSQRLKNCSRDDQWHISGRESFMNRVYGFVERSEPILLALPAFPCKSPNPNKVGGTMPDLAENIALDVLRSFVKEICKVYPPGATLWIISDGHVFSDCIGVDDVKVDAYDARLIEVYKEKFSIEEGPVPAIRFKGLKDIFLSNPESFSFLKESWLADIEVPHPVKTELTAPSELCRRMLLGVSQADRGFIRKCIEEQEPHALQLYRGQTRFMLDDLAQTESVKSLSMKQKKKMAALVAQEMISRNQAYSNLVELLLPNYVRLSIHAHANNGPKFAISLLPKRMIRPIDSLAHQHEPVPAYEFQIPTPWHNSIIKVEGDELMYLAKSEVAMKAIASPDFEGSWVDGPNGSYFSLKRTNPAAPVEPKVIDFVEKIATVNDALEEEQVPMAIVSPIKEFEAQFKSLEKKKPFKMVIPLWLWSSFSYFVRTVWRWISLGA</sequence>
<reference evidence="2" key="1">
    <citation type="journal article" date="2020" name="Stud. Mycol.">
        <title>101 Dothideomycetes genomes: A test case for predicting lifestyles and emergence of pathogens.</title>
        <authorList>
            <person name="Haridas S."/>
            <person name="Albert R."/>
            <person name="Binder M."/>
            <person name="Bloem J."/>
            <person name="LaButti K."/>
            <person name="Salamov A."/>
            <person name="Andreopoulos B."/>
            <person name="Baker S."/>
            <person name="Barry K."/>
            <person name="Bills G."/>
            <person name="Bluhm B."/>
            <person name="Cannon C."/>
            <person name="Castanera R."/>
            <person name="Culley D."/>
            <person name="Daum C."/>
            <person name="Ezra D."/>
            <person name="Gonzalez J."/>
            <person name="Henrissat B."/>
            <person name="Kuo A."/>
            <person name="Liang C."/>
            <person name="Lipzen A."/>
            <person name="Lutzoni F."/>
            <person name="Magnuson J."/>
            <person name="Mondo S."/>
            <person name="Nolan M."/>
            <person name="Ohm R."/>
            <person name="Pangilinan J."/>
            <person name="Park H.-J."/>
            <person name="Ramirez L."/>
            <person name="Alfaro M."/>
            <person name="Sun H."/>
            <person name="Tritt A."/>
            <person name="Yoshinaga Y."/>
            <person name="Zwiers L.-H."/>
            <person name="Turgeon B."/>
            <person name="Goodwin S."/>
            <person name="Spatafora J."/>
            <person name="Crous P."/>
            <person name="Grigoriev I."/>
        </authorList>
    </citation>
    <scope>NUCLEOTIDE SEQUENCE [LARGE SCALE GENOMIC DNA]</scope>
    <source>
        <strain evidence="2">CBS 304.66</strain>
    </source>
</reference>
<keyword evidence="2" id="KW-1185">Reference proteome</keyword>
<dbReference type="PANTHER" id="PTHR37285">
    <property type="entry name" value="SPORE WALL MATURATION PROTEIN DIT1"/>
    <property type="match status" value="1"/>
</dbReference>
<proteinExistence type="predicted"/>
<comment type="caution">
    <text evidence="1">The sequence shown here is derived from an EMBL/GenBank/DDBJ whole genome shotgun (WGS) entry which is preliminary data.</text>
</comment>
<evidence type="ECO:0000313" key="2">
    <source>
        <dbReference type="Proteomes" id="UP000800093"/>
    </source>
</evidence>
<dbReference type="Proteomes" id="UP000800093">
    <property type="component" value="Unassembled WGS sequence"/>
</dbReference>
<evidence type="ECO:0000313" key="1">
    <source>
        <dbReference type="EMBL" id="KAF2269137.1"/>
    </source>
</evidence>